<evidence type="ECO:0000256" key="1">
    <source>
        <dbReference type="ARBA" id="ARBA00023122"/>
    </source>
</evidence>
<accession>K0ILW0</accession>
<protein>
    <submittedName>
        <fullName evidence="5">CBS and Zinc Finger C2H2 domain-containing membrane protein</fullName>
    </submittedName>
</protein>
<dbReference type="Proteomes" id="UP000008037">
    <property type="component" value="Chromosome"/>
</dbReference>
<dbReference type="GeneID" id="13796622"/>
<dbReference type="AlphaFoldDB" id="K0ILW0"/>
<dbReference type="InterPro" id="IPR051257">
    <property type="entry name" value="Diverse_CBS-Domain"/>
</dbReference>
<keyword evidence="1 2" id="KW-0129">CBS domain</keyword>
<dbReference type="HOGENOM" id="CLU_040681_12_0_2"/>
<dbReference type="PANTHER" id="PTHR43080">
    <property type="entry name" value="CBS DOMAIN-CONTAINING PROTEIN CBSX3, MITOCHONDRIAL"/>
    <property type="match status" value="1"/>
</dbReference>
<dbReference type="BioCyc" id="CNIT1237085:G1324-446-MONOMER"/>
<dbReference type="OrthoDB" id="43333at2157"/>
<dbReference type="Pfam" id="PF00571">
    <property type="entry name" value="CBS"/>
    <property type="match status" value="2"/>
</dbReference>
<dbReference type="KEGG" id="nga:Ngar_c04470"/>
<evidence type="ECO:0000313" key="6">
    <source>
        <dbReference type="Proteomes" id="UP000008037"/>
    </source>
</evidence>
<name>K0ILW0_NITGG</name>
<gene>
    <name evidence="5" type="ordered locus">Ngar_c04470</name>
</gene>
<dbReference type="PROSITE" id="PS51371">
    <property type="entry name" value="CBS"/>
    <property type="match status" value="2"/>
</dbReference>
<organism evidence="5 6">
    <name type="scientific">Nitrososphaera gargensis (strain Ga9.2)</name>
    <dbReference type="NCBI Taxonomy" id="1237085"/>
    <lineage>
        <taxon>Archaea</taxon>
        <taxon>Nitrososphaerota</taxon>
        <taxon>Nitrososphaeria</taxon>
        <taxon>Nitrososphaerales</taxon>
        <taxon>Nitrososphaeraceae</taxon>
        <taxon>Nitrososphaera</taxon>
    </lineage>
</organism>
<dbReference type="Gene3D" id="3.10.580.10">
    <property type="entry name" value="CBS-domain"/>
    <property type="match status" value="1"/>
</dbReference>
<dbReference type="PANTHER" id="PTHR43080:SF2">
    <property type="entry name" value="CBS DOMAIN-CONTAINING PROTEIN"/>
    <property type="match status" value="1"/>
</dbReference>
<feature type="domain" description="C2H2-type" evidence="3">
    <location>
        <begin position="170"/>
        <end position="198"/>
    </location>
</feature>
<evidence type="ECO:0000259" key="4">
    <source>
        <dbReference type="PROSITE" id="PS51371"/>
    </source>
</evidence>
<evidence type="ECO:0000313" key="5">
    <source>
        <dbReference type="EMBL" id="AFU57394.1"/>
    </source>
</evidence>
<dbReference type="SMART" id="SM00116">
    <property type="entry name" value="CBS"/>
    <property type="match status" value="2"/>
</dbReference>
<reference evidence="5 6" key="1">
    <citation type="journal article" date="2012" name="Environ. Microbiol.">
        <title>The genome of the ammonia-oxidizing Candidatus Nitrososphaera gargensis: insights into metabolic versatility and environmental adaptations.</title>
        <authorList>
            <person name="Spang A."/>
            <person name="Poehlein A."/>
            <person name="Offre P."/>
            <person name="Zumbragel S."/>
            <person name="Haider S."/>
            <person name="Rychlik N."/>
            <person name="Nowka B."/>
            <person name="Schmeisser C."/>
            <person name="Lebedeva E.V."/>
            <person name="Rattei T."/>
            <person name="Bohm C."/>
            <person name="Schmid M."/>
            <person name="Galushko A."/>
            <person name="Hatzenpichler R."/>
            <person name="Weinmaier T."/>
            <person name="Daniel R."/>
            <person name="Schleper C."/>
            <person name="Spieck E."/>
            <person name="Streit W."/>
            <person name="Wagner M."/>
        </authorList>
    </citation>
    <scope>NUCLEOTIDE SEQUENCE [LARGE SCALE GENOMIC DNA]</scope>
    <source>
        <strain evidence="6">Ga9.2</strain>
    </source>
</reference>
<dbReference type="InterPro" id="IPR046342">
    <property type="entry name" value="CBS_dom_sf"/>
</dbReference>
<sequence>MSYVPDDISSLLSEPIEHYINTNVVILEGDRFTDEALSLMKEKGVRSVLVSHVGEVVGIVSKTDILFKVMSQGRNPGKVRLREIMTSPVLAVNPHNTMQETLSLMDKHVIRQVIVSSHSAVLGMVSRDDIFEKIHMATMSTAHTAIKGTPVCIINPKAIVYMKDITTAKLVCPYCESPFDTKEGLSSHIDRLHSGSGVLEGDVRRMFE</sequence>
<feature type="domain" description="CBS" evidence="4">
    <location>
        <begin position="20"/>
        <end position="77"/>
    </location>
</feature>
<keyword evidence="6" id="KW-1185">Reference proteome</keyword>
<dbReference type="InterPro" id="IPR013087">
    <property type="entry name" value="Znf_C2H2_type"/>
</dbReference>
<evidence type="ECO:0000259" key="3">
    <source>
        <dbReference type="PROSITE" id="PS50157"/>
    </source>
</evidence>
<dbReference type="InParanoid" id="K0ILW0"/>
<evidence type="ECO:0000256" key="2">
    <source>
        <dbReference type="PROSITE-ProRule" id="PRU00703"/>
    </source>
</evidence>
<dbReference type="EMBL" id="CP002408">
    <property type="protein sequence ID" value="AFU57394.1"/>
    <property type="molecule type" value="Genomic_DNA"/>
</dbReference>
<dbReference type="SUPFAM" id="SSF54631">
    <property type="entry name" value="CBS-domain pair"/>
    <property type="match status" value="1"/>
</dbReference>
<proteinExistence type="predicted"/>
<dbReference type="InterPro" id="IPR000644">
    <property type="entry name" value="CBS_dom"/>
</dbReference>
<feature type="domain" description="CBS" evidence="4">
    <location>
        <begin position="85"/>
        <end position="141"/>
    </location>
</feature>
<dbReference type="RefSeq" id="WP_015017940.1">
    <property type="nucleotide sequence ID" value="NC_018719.1"/>
</dbReference>
<dbReference type="PROSITE" id="PS00028">
    <property type="entry name" value="ZINC_FINGER_C2H2_1"/>
    <property type="match status" value="1"/>
</dbReference>
<dbReference type="PROSITE" id="PS50157">
    <property type="entry name" value="ZINC_FINGER_C2H2_2"/>
    <property type="match status" value="1"/>
</dbReference>
<dbReference type="STRING" id="1237085.Ngar_c04470"/>